<dbReference type="RefSeq" id="XP_016843143.2">
    <property type="nucleotide sequence ID" value="XM_016987654.2"/>
</dbReference>
<feature type="region of interest" description="Disordered" evidence="2">
    <location>
        <begin position="77"/>
        <end position="123"/>
    </location>
</feature>
<feature type="compositionally biased region" description="Basic and acidic residues" evidence="2">
    <location>
        <begin position="84"/>
        <end position="101"/>
    </location>
</feature>
<keyword evidence="1" id="KW-0479">Metal-binding</keyword>
<evidence type="ECO:0000259" key="3">
    <source>
        <dbReference type="PROSITE" id="PS50158"/>
    </source>
</evidence>
<evidence type="ECO:0000256" key="1">
    <source>
        <dbReference type="PROSITE-ProRule" id="PRU00047"/>
    </source>
</evidence>
<dbReference type="Proteomes" id="UP000002358">
    <property type="component" value="Unassembled WGS sequence"/>
</dbReference>
<dbReference type="EnsemblMetazoa" id="XM_016987654">
    <property type="protein sequence ID" value="XP_016843143"/>
    <property type="gene ID" value="LOC107981562"/>
</dbReference>
<keyword evidence="1" id="KW-0863">Zinc-finger</keyword>
<evidence type="ECO:0000256" key="2">
    <source>
        <dbReference type="SAM" id="MobiDB-lite"/>
    </source>
</evidence>
<feature type="domain" description="CCHC-type" evidence="3">
    <location>
        <begin position="282"/>
        <end position="298"/>
    </location>
</feature>
<accession>A0A7M7ITH4</accession>
<dbReference type="SUPFAM" id="SSF57756">
    <property type="entry name" value="Retrovirus zinc finger-like domains"/>
    <property type="match status" value="1"/>
</dbReference>
<dbReference type="PROSITE" id="PS50158">
    <property type="entry name" value="ZF_CCHC"/>
    <property type="match status" value="1"/>
</dbReference>
<dbReference type="SMART" id="SM00343">
    <property type="entry name" value="ZnF_C2HC"/>
    <property type="match status" value="2"/>
</dbReference>
<keyword evidence="5" id="KW-1185">Reference proteome</keyword>
<dbReference type="AlphaFoldDB" id="A0A7M7ITH4"/>
<feature type="region of interest" description="Disordered" evidence="2">
    <location>
        <begin position="327"/>
        <end position="349"/>
    </location>
</feature>
<organism evidence="4 5">
    <name type="scientific">Nasonia vitripennis</name>
    <name type="common">Parasitic wasp</name>
    <dbReference type="NCBI Taxonomy" id="7425"/>
    <lineage>
        <taxon>Eukaryota</taxon>
        <taxon>Metazoa</taxon>
        <taxon>Ecdysozoa</taxon>
        <taxon>Arthropoda</taxon>
        <taxon>Hexapoda</taxon>
        <taxon>Insecta</taxon>
        <taxon>Pterygota</taxon>
        <taxon>Neoptera</taxon>
        <taxon>Endopterygota</taxon>
        <taxon>Hymenoptera</taxon>
        <taxon>Apocrita</taxon>
        <taxon>Proctotrupomorpha</taxon>
        <taxon>Chalcidoidea</taxon>
        <taxon>Pteromalidae</taxon>
        <taxon>Pteromalinae</taxon>
        <taxon>Nasonia</taxon>
    </lineage>
</organism>
<reference evidence="4" key="1">
    <citation type="submission" date="2021-01" db="UniProtKB">
        <authorList>
            <consortium name="EnsemblMetazoa"/>
        </authorList>
    </citation>
    <scope>IDENTIFICATION</scope>
</reference>
<keyword evidence="1" id="KW-0862">Zinc</keyword>
<proteinExistence type="predicted"/>
<protein>
    <recommendedName>
        <fullName evidence="3">CCHC-type domain-containing protein</fullName>
    </recommendedName>
</protein>
<dbReference type="InterPro" id="IPR036875">
    <property type="entry name" value="Znf_CCHC_sf"/>
</dbReference>
<name>A0A7M7ITH4_NASVI</name>
<evidence type="ECO:0000313" key="5">
    <source>
        <dbReference type="Proteomes" id="UP000002358"/>
    </source>
</evidence>
<dbReference type="Gene3D" id="4.10.60.10">
    <property type="entry name" value="Zinc finger, CCHC-type"/>
    <property type="match status" value="1"/>
</dbReference>
<evidence type="ECO:0000313" key="4">
    <source>
        <dbReference type="EnsemblMetazoa" id="XP_016843143"/>
    </source>
</evidence>
<dbReference type="InterPro" id="IPR001878">
    <property type="entry name" value="Znf_CCHC"/>
</dbReference>
<dbReference type="GO" id="GO:0003676">
    <property type="term" value="F:nucleic acid binding"/>
    <property type="evidence" value="ECO:0007669"/>
    <property type="project" value="InterPro"/>
</dbReference>
<sequence length="349" mass="40257">MLLHTFLRNHVCKLNFQKSHPGQQIAILIEDENICFRTMKGEEYRIAKLNITSEELRVLSETVTNARKKGKEMVMTIRATNRSVPEDERSTTESERAHDENDMNGNNESDLGCEPNEKEDEDLEKVLDQTDATKCSIPGVRYTRIGVQTQLTGTAIDNTQKEDIQEMQLKFNKMIEHTSTIVNDMKTLVKLMISGMEAPHTRMDFQMTEMRNVLKNHHERQVKLYNDTREMIEAFYDEAYENENDENSNTKIKDQKAEAVKLPGTAAPTAALHTQRRKTKERCFECDDVGHFGRDCPRKGQDLKKCYECNEFVSHKAADCPQRLDRMRLTGRGGSNNNNSKLNDGRRKY</sequence>
<dbReference type="GO" id="GO:0008270">
    <property type="term" value="F:zinc ion binding"/>
    <property type="evidence" value="ECO:0007669"/>
    <property type="project" value="UniProtKB-KW"/>
</dbReference>
<dbReference type="GeneID" id="107981562"/>